<keyword evidence="4" id="KW-0804">Transcription</keyword>
<organism evidence="7 8">
    <name type="scientific">Ricinus communis</name>
    <name type="common">Castor bean</name>
    <dbReference type="NCBI Taxonomy" id="3988"/>
    <lineage>
        <taxon>Eukaryota</taxon>
        <taxon>Viridiplantae</taxon>
        <taxon>Streptophyta</taxon>
        <taxon>Embryophyta</taxon>
        <taxon>Tracheophyta</taxon>
        <taxon>Spermatophyta</taxon>
        <taxon>Magnoliopsida</taxon>
        <taxon>eudicotyledons</taxon>
        <taxon>Gunneridae</taxon>
        <taxon>Pentapetalae</taxon>
        <taxon>rosids</taxon>
        <taxon>fabids</taxon>
        <taxon>Malpighiales</taxon>
        <taxon>Euphorbiaceae</taxon>
        <taxon>Acalyphoideae</taxon>
        <taxon>Acalypheae</taxon>
        <taxon>Ricinus</taxon>
    </lineage>
</organism>
<proteinExistence type="predicted"/>
<dbReference type="GO" id="GO:0006357">
    <property type="term" value="P:regulation of transcription by RNA polymerase II"/>
    <property type="evidence" value="ECO:0000318"/>
    <property type="project" value="GO_Central"/>
</dbReference>
<evidence type="ECO:0000256" key="2">
    <source>
        <dbReference type="ARBA" id="ARBA00023015"/>
    </source>
</evidence>
<dbReference type="KEGG" id="rcu:8268851"/>
<dbReference type="SUPFAM" id="SSF55455">
    <property type="entry name" value="SRF-like"/>
    <property type="match status" value="1"/>
</dbReference>
<dbReference type="InParanoid" id="B9RKR2"/>
<dbReference type="PANTHER" id="PTHR48019">
    <property type="entry name" value="SERUM RESPONSE FACTOR HOMOLOG"/>
    <property type="match status" value="1"/>
</dbReference>
<dbReference type="Pfam" id="PF00319">
    <property type="entry name" value="SRF-TF"/>
    <property type="match status" value="1"/>
</dbReference>
<dbReference type="eggNOG" id="KOG0014">
    <property type="taxonomic scope" value="Eukaryota"/>
</dbReference>
<dbReference type="GO" id="GO:0000981">
    <property type="term" value="F:DNA-binding transcription factor activity, RNA polymerase II-specific"/>
    <property type="evidence" value="ECO:0000318"/>
    <property type="project" value="GO_Central"/>
</dbReference>
<dbReference type="EMBL" id="EQ973784">
    <property type="protein sequence ID" value="EEF48260.1"/>
    <property type="molecule type" value="Genomic_DNA"/>
</dbReference>
<dbReference type="GO" id="GO:0000978">
    <property type="term" value="F:RNA polymerase II cis-regulatory region sequence-specific DNA binding"/>
    <property type="evidence" value="ECO:0000318"/>
    <property type="project" value="GO_Central"/>
</dbReference>
<evidence type="ECO:0000259" key="6">
    <source>
        <dbReference type="PROSITE" id="PS50066"/>
    </source>
</evidence>
<keyword evidence="3" id="KW-0238">DNA-binding</keyword>
<evidence type="ECO:0000256" key="5">
    <source>
        <dbReference type="ARBA" id="ARBA00023242"/>
    </source>
</evidence>
<evidence type="ECO:0000256" key="1">
    <source>
        <dbReference type="ARBA" id="ARBA00004123"/>
    </source>
</evidence>
<evidence type="ECO:0000256" key="3">
    <source>
        <dbReference type="ARBA" id="ARBA00023125"/>
    </source>
</evidence>
<dbReference type="InterPro" id="IPR002100">
    <property type="entry name" value="TF_MADSbox"/>
</dbReference>
<keyword evidence="2" id="KW-0805">Transcription regulation</keyword>
<evidence type="ECO:0000313" key="7">
    <source>
        <dbReference type="EMBL" id="EEF48260.1"/>
    </source>
</evidence>
<dbReference type="GO" id="GO:0046983">
    <property type="term" value="F:protein dimerization activity"/>
    <property type="evidence" value="ECO:0007669"/>
    <property type="project" value="InterPro"/>
</dbReference>
<gene>
    <name evidence="7" type="ORF">RCOM_1052790</name>
</gene>
<dbReference type="PROSITE" id="PS50066">
    <property type="entry name" value="MADS_BOX_2"/>
    <property type="match status" value="1"/>
</dbReference>
<name>B9RKR2_RICCO</name>
<dbReference type="InterPro" id="IPR036879">
    <property type="entry name" value="TF_MADSbox_sf"/>
</dbReference>
<dbReference type="SMART" id="SM00432">
    <property type="entry name" value="MADS"/>
    <property type="match status" value="1"/>
</dbReference>
<dbReference type="GO" id="GO:0005634">
    <property type="term" value="C:nucleus"/>
    <property type="evidence" value="ECO:0007669"/>
    <property type="project" value="UniProtKB-SubCell"/>
</dbReference>
<feature type="domain" description="MADS-box" evidence="6">
    <location>
        <begin position="1"/>
        <end position="61"/>
    </location>
</feature>
<dbReference type="Gene3D" id="3.40.1810.10">
    <property type="entry name" value="Transcription factor, MADS-box"/>
    <property type="match status" value="1"/>
</dbReference>
<dbReference type="OrthoDB" id="601557at2759"/>
<accession>B9RKR2</accession>
<dbReference type="Proteomes" id="UP000008311">
    <property type="component" value="Unassembled WGS sequence"/>
</dbReference>
<evidence type="ECO:0000313" key="8">
    <source>
        <dbReference type="Proteomes" id="UP000008311"/>
    </source>
</evidence>
<protein>
    <submittedName>
        <fullName evidence="7">Mads box protein, putative</fullName>
    </submittedName>
</protein>
<reference evidence="8" key="1">
    <citation type="journal article" date="2010" name="Nat. Biotechnol.">
        <title>Draft genome sequence of the oilseed species Ricinus communis.</title>
        <authorList>
            <person name="Chan A.P."/>
            <person name="Crabtree J."/>
            <person name="Zhao Q."/>
            <person name="Lorenzi H."/>
            <person name="Orvis J."/>
            <person name="Puiu D."/>
            <person name="Melake-Berhan A."/>
            <person name="Jones K.M."/>
            <person name="Redman J."/>
            <person name="Chen G."/>
            <person name="Cahoon E.B."/>
            <person name="Gedil M."/>
            <person name="Stanke M."/>
            <person name="Haas B.J."/>
            <person name="Wortman J.R."/>
            <person name="Fraser-Liggett C.M."/>
            <person name="Ravel J."/>
            <person name="Rabinowicz P.D."/>
        </authorList>
    </citation>
    <scope>NUCLEOTIDE SEQUENCE [LARGE SCALE GENOMIC DNA]</scope>
    <source>
        <strain evidence="8">cv. Hale</strain>
    </source>
</reference>
<sequence>MGRGKLNMELISNEKSRMITYHKRKKGLTKKVQEFHILCDVDACIIIFSPKFNNRSFDIETWPSNRYEMRRIINRYRSQDNDRKRNQDLSHFFIARKKKIDEDIAKMRKAHMEAKYPAWDNRINLLQLHELSVLASVLQSKIEVATARVMKIRGESDHYFMVDSKSGIIHGGPISHNIRPNPMAATFANALVQKSLELEAFNNKQQPFYCTSQFDHPTSSHNQMLPALNVNNPTNSSTLMTMMMANGDDLNQFSGECSSERACSIIKDVTYFDPPTTHHQLVGNMMISPRAHPVSSSGLNRQLPMLPYRQDSALMPNASSHQLRTPPFSEFCDFNERQ</sequence>
<evidence type="ECO:0000256" key="4">
    <source>
        <dbReference type="ARBA" id="ARBA00023163"/>
    </source>
</evidence>
<dbReference type="AlphaFoldDB" id="B9RKR2"/>
<dbReference type="InterPro" id="IPR050142">
    <property type="entry name" value="MADS-box/MEF2_TF"/>
</dbReference>
<comment type="subcellular location">
    <subcellularLocation>
        <location evidence="1">Nucleus</location>
    </subcellularLocation>
</comment>
<dbReference type="PRINTS" id="PR00404">
    <property type="entry name" value="MADSDOMAIN"/>
</dbReference>
<dbReference type="CDD" id="cd00120">
    <property type="entry name" value="MADS"/>
    <property type="match status" value="1"/>
</dbReference>
<keyword evidence="5" id="KW-0539">Nucleus</keyword>
<keyword evidence="8" id="KW-1185">Reference proteome</keyword>